<feature type="transmembrane region" description="Helical" evidence="1">
    <location>
        <begin position="287"/>
        <end position="308"/>
    </location>
</feature>
<feature type="domain" description="DUF4349" evidence="2">
    <location>
        <begin position="96"/>
        <end position="306"/>
    </location>
</feature>
<sequence>MIFHHSPYRKQIAIISGIILVVGLLFWYNTQYRPYYYGEGIMMKSTASAPTMMGDYAVEDTEMGMAKNEAYMMESGIAPEPRLNGSVAADVAQEDRLVIKNGSLSLVVDNVEFAIDKVKKFAVEKEGFVVSSNVDRYNNEPSGSVTIRIPSKIFDTGLDEVRSLGEVQSEQSDGRDVTEEYVDLDARFNNYKATETQFLEIMRKATKIEDILAVQRELTTVRANIESLEGRMKYLKESAAYSSLTVYLSTNPEQLPVLDKGDTWKPLATAKNALRGLTDFGTTVVDGLIWIAVYIPVWIVLFLFFFGIRRWYKKEQQ</sequence>
<dbReference type="Pfam" id="PF14257">
    <property type="entry name" value="DUF4349"/>
    <property type="match status" value="1"/>
</dbReference>
<proteinExistence type="predicted"/>
<evidence type="ECO:0000256" key="1">
    <source>
        <dbReference type="SAM" id="Phobius"/>
    </source>
</evidence>
<dbReference type="AlphaFoldDB" id="A0A2M8FAD1"/>
<dbReference type="InterPro" id="IPR025645">
    <property type="entry name" value="DUF4349"/>
</dbReference>
<keyword evidence="1" id="KW-1133">Transmembrane helix</keyword>
<accession>A0A2M8FAD1</accession>
<dbReference type="EMBL" id="PFRH01000055">
    <property type="protein sequence ID" value="PJC52690.1"/>
    <property type="molecule type" value="Genomic_DNA"/>
</dbReference>
<keyword evidence="1" id="KW-0812">Transmembrane</keyword>
<comment type="caution">
    <text evidence="3">The sequence shown here is derived from an EMBL/GenBank/DDBJ whole genome shotgun (WGS) entry which is preliminary data.</text>
</comment>
<name>A0A2M8FAD1_9BACT</name>
<feature type="transmembrane region" description="Helical" evidence="1">
    <location>
        <begin position="12"/>
        <end position="28"/>
    </location>
</feature>
<organism evidence="3 4">
    <name type="scientific">Candidatus Magasanikbacteria bacterium CG_4_9_14_0_2_um_filter_42_11</name>
    <dbReference type="NCBI Taxonomy" id="1974643"/>
    <lineage>
        <taxon>Bacteria</taxon>
        <taxon>Candidatus Magasanikiibacteriota</taxon>
    </lineage>
</organism>
<protein>
    <recommendedName>
        <fullName evidence="2">DUF4349 domain-containing protein</fullName>
    </recommendedName>
</protein>
<evidence type="ECO:0000313" key="3">
    <source>
        <dbReference type="EMBL" id="PJC52690.1"/>
    </source>
</evidence>
<keyword evidence="1" id="KW-0472">Membrane</keyword>
<dbReference type="Proteomes" id="UP000231456">
    <property type="component" value="Unassembled WGS sequence"/>
</dbReference>
<evidence type="ECO:0000259" key="2">
    <source>
        <dbReference type="Pfam" id="PF14257"/>
    </source>
</evidence>
<reference evidence="4" key="1">
    <citation type="submission" date="2017-09" db="EMBL/GenBank/DDBJ databases">
        <title>Depth-based differentiation of microbial function through sediment-hosted aquifers and enrichment of novel symbionts in the deep terrestrial subsurface.</title>
        <authorList>
            <person name="Probst A.J."/>
            <person name="Ladd B."/>
            <person name="Jarett J.K."/>
            <person name="Geller-Mcgrath D.E."/>
            <person name="Sieber C.M.K."/>
            <person name="Emerson J.B."/>
            <person name="Anantharaman K."/>
            <person name="Thomas B.C."/>
            <person name="Malmstrom R."/>
            <person name="Stieglmeier M."/>
            <person name="Klingl A."/>
            <person name="Woyke T."/>
            <person name="Ryan C.M."/>
            <person name="Banfield J.F."/>
        </authorList>
    </citation>
    <scope>NUCLEOTIDE SEQUENCE [LARGE SCALE GENOMIC DNA]</scope>
</reference>
<evidence type="ECO:0000313" key="4">
    <source>
        <dbReference type="Proteomes" id="UP000231456"/>
    </source>
</evidence>
<gene>
    <name evidence="3" type="ORF">CO030_01560</name>
</gene>